<feature type="chain" id="PRO_5039638301" description="Sialate O-acetylesterase domain-containing protein" evidence="3">
    <location>
        <begin position="22"/>
        <end position="310"/>
    </location>
</feature>
<feature type="signal peptide" evidence="3">
    <location>
        <begin position="1"/>
        <end position="21"/>
    </location>
</feature>
<dbReference type="AlphaFoldDB" id="A0A9D9DGB2"/>
<reference evidence="5" key="1">
    <citation type="submission" date="2020-10" db="EMBL/GenBank/DDBJ databases">
        <authorList>
            <person name="Gilroy R."/>
        </authorList>
    </citation>
    <scope>NUCLEOTIDE SEQUENCE</scope>
    <source>
        <strain evidence="5">17113</strain>
    </source>
</reference>
<dbReference type="PANTHER" id="PTHR31988">
    <property type="entry name" value="ESTERASE, PUTATIVE (DUF303)-RELATED"/>
    <property type="match status" value="1"/>
</dbReference>
<sequence length="310" mass="33821">MKKTVLLLLPLLLGCGGQSSSSSGLSGSSSSSSSSSQDDGIPNMAQVILMFGQSNMEGHTYSQYLLNTMGEEKAKEYVNGYEDVLISYSCTVDANTSNGEFVPVKTGQGYGLERFGPEVGMAETLSSAELEAPVFLIKFAQGATSLLRSWRSPSSGLTGGLYTMAVEYVNSALSKLEDMGYYPEVKCICWMQGEDDSNSGQADEYFDLEKNFIKDLREEFSYYMDPDGIGFIDAGISDCLEWKEYKAINEGKMQVCALDPELNIYIDTIGNGLKYNAEPPGMVDVYHFDSSSMIELGHLFAEAALANFLD</sequence>
<dbReference type="InterPro" id="IPR036514">
    <property type="entry name" value="SGNH_hydro_sf"/>
</dbReference>
<comment type="caution">
    <text evidence="5">The sequence shown here is derived from an EMBL/GenBank/DDBJ whole genome shotgun (WGS) entry which is preliminary data.</text>
</comment>
<feature type="region of interest" description="Disordered" evidence="2">
    <location>
        <begin position="16"/>
        <end position="39"/>
    </location>
</feature>
<dbReference type="PANTHER" id="PTHR31988:SF19">
    <property type="entry name" value="9-O-ACETYL-N-ACETYLNEURAMINIC ACID DEACETYLASE-RELATED"/>
    <property type="match status" value="1"/>
</dbReference>
<keyword evidence="3" id="KW-0732">Signal</keyword>
<keyword evidence="1" id="KW-0378">Hydrolase</keyword>
<evidence type="ECO:0000259" key="4">
    <source>
        <dbReference type="Pfam" id="PF03629"/>
    </source>
</evidence>
<dbReference type="PROSITE" id="PS51257">
    <property type="entry name" value="PROKAR_LIPOPROTEIN"/>
    <property type="match status" value="1"/>
</dbReference>
<evidence type="ECO:0000313" key="6">
    <source>
        <dbReference type="Proteomes" id="UP000823634"/>
    </source>
</evidence>
<evidence type="ECO:0000256" key="1">
    <source>
        <dbReference type="ARBA" id="ARBA00022801"/>
    </source>
</evidence>
<evidence type="ECO:0000313" key="5">
    <source>
        <dbReference type="EMBL" id="MBO8426073.1"/>
    </source>
</evidence>
<gene>
    <name evidence="5" type="ORF">IAC61_01985</name>
</gene>
<proteinExistence type="predicted"/>
<dbReference type="EMBL" id="JADINA010000016">
    <property type="protein sequence ID" value="MBO8426073.1"/>
    <property type="molecule type" value="Genomic_DNA"/>
</dbReference>
<dbReference type="Proteomes" id="UP000823634">
    <property type="component" value="Unassembled WGS sequence"/>
</dbReference>
<dbReference type="SUPFAM" id="SSF52266">
    <property type="entry name" value="SGNH hydrolase"/>
    <property type="match status" value="1"/>
</dbReference>
<evidence type="ECO:0000256" key="3">
    <source>
        <dbReference type="SAM" id="SignalP"/>
    </source>
</evidence>
<dbReference type="InterPro" id="IPR005181">
    <property type="entry name" value="SASA"/>
</dbReference>
<feature type="compositionally biased region" description="Low complexity" evidence="2">
    <location>
        <begin position="16"/>
        <end position="36"/>
    </location>
</feature>
<feature type="domain" description="Sialate O-acetylesterase" evidence="4">
    <location>
        <begin position="46"/>
        <end position="305"/>
    </location>
</feature>
<organism evidence="5 6">
    <name type="scientific">Candidatus Alloenteromonas pullistercoris</name>
    <dbReference type="NCBI Taxonomy" id="2840785"/>
    <lineage>
        <taxon>Bacteria</taxon>
        <taxon>Bacillati</taxon>
        <taxon>Bacillota</taxon>
        <taxon>Bacillota incertae sedis</taxon>
        <taxon>Candidatus Alloenteromonas</taxon>
    </lineage>
</organism>
<dbReference type="Gene3D" id="3.40.50.1110">
    <property type="entry name" value="SGNH hydrolase"/>
    <property type="match status" value="1"/>
</dbReference>
<dbReference type="GO" id="GO:0016787">
    <property type="term" value="F:hydrolase activity"/>
    <property type="evidence" value="ECO:0007669"/>
    <property type="project" value="UniProtKB-KW"/>
</dbReference>
<accession>A0A9D9DGB2</accession>
<name>A0A9D9DGB2_9FIRM</name>
<dbReference type="InterPro" id="IPR052940">
    <property type="entry name" value="Carb_Esterase_6"/>
</dbReference>
<protein>
    <recommendedName>
        <fullName evidence="4">Sialate O-acetylesterase domain-containing protein</fullName>
    </recommendedName>
</protein>
<dbReference type="Pfam" id="PF03629">
    <property type="entry name" value="SASA"/>
    <property type="match status" value="1"/>
</dbReference>
<reference evidence="5" key="2">
    <citation type="journal article" date="2021" name="PeerJ">
        <title>Extensive microbial diversity within the chicken gut microbiome revealed by metagenomics and culture.</title>
        <authorList>
            <person name="Gilroy R."/>
            <person name="Ravi A."/>
            <person name="Getino M."/>
            <person name="Pursley I."/>
            <person name="Horton D.L."/>
            <person name="Alikhan N.F."/>
            <person name="Baker D."/>
            <person name="Gharbi K."/>
            <person name="Hall N."/>
            <person name="Watson M."/>
            <person name="Adriaenssens E.M."/>
            <person name="Foster-Nyarko E."/>
            <person name="Jarju S."/>
            <person name="Secka A."/>
            <person name="Antonio M."/>
            <person name="Oren A."/>
            <person name="Chaudhuri R.R."/>
            <person name="La Ragione R."/>
            <person name="Hildebrand F."/>
            <person name="Pallen M.J."/>
        </authorList>
    </citation>
    <scope>NUCLEOTIDE SEQUENCE</scope>
    <source>
        <strain evidence="5">17113</strain>
    </source>
</reference>
<evidence type="ECO:0000256" key="2">
    <source>
        <dbReference type="SAM" id="MobiDB-lite"/>
    </source>
</evidence>